<organism evidence="2 3">
    <name type="scientific">Pseudomonas putida</name>
    <name type="common">Arthrobacter siderocapsulatus</name>
    <dbReference type="NCBI Taxonomy" id="303"/>
    <lineage>
        <taxon>Bacteria</taxon>
        <taxon>Pseudomonadati</taxon>
        <taxon>Pseudomonadota</taxon>
        <taxon>Gammaproteobacteria</taxon>
        <taxon>Pseudomonadales</taxon>
        <taxon>Pseudomonadaceae</taxon>
        <taxon>Pseudomonas</taxon>
    </lineage>
</organism>
<keyword evidence="2" id="KW-0560">Oxidoreductase</keyword>
<evidence type="ECO:0000259" key="1">
    <source>
        <dbReference type="Pfam" id="PF02627"/>
    </source>
</evidence>
<dbReference type="InterPro" id="IPR029032">
    <property type="entry name" value="AhpD-like"/>
</dbReference>
<accession>A0A1L5PPN7</accession>
<keyword evidence="2" id="KW-0575">Peroxidase</keyword>
<sequence>MQRLKSKERRLMNMEGNSYNQQTVVTPIKGDHSMSSRITLHTLQSAPEAARPLLENAQKNSGFIPNLLGVLANAPAALETYVTVSALNGKAELSLAEREVVQLIAATQHGCDFCVAGHTAVALNKAKLPQEVVDALRARGELPDARYETLAAFAREVIATRGNVSEATYQAFRAAGFSEGNALEVILGVSLATLCNFANVFAQTPLNDELGKYRWQPSA</sequence>
<reference evidence="2 3" key="1">
    <citation type="submission" date="2016-12" db="EMBL/GenBank/DDBJ databases">
        <title>Draft Genome Sequence of Mercury Resistant Pseudomonas DRA525.</title>
        <authorList>
            <person name="Drace K.M."/>
        </authorList>
    </citation>
    <scope>NUCLEOTIDE SEQUENCE [LARGE SCALE GENOMIC DNA]</scope>
    <source>
        <strain evidence="2 3">DRA525</strain>
    </source>
</reference>
<name>A0A1L5PPN7_PSEPU</name>
<dbReference type="Pfam" id="PF02627">
    <property type="entry name" value="CMD"/>
    <property type="match status" value="1"/>
</dbReference>
<evidence type="ECO:0000313" key="2">
    <source>
        <dbReference type="EMBL" id="APO82142.1"/>
    </source>
</evidence>
<proteinExistence type="predicted"/>
<protein>
    <submittedName>
        <fullName evidence="2">Alkylhydroperoxidase</fullName>
    </submittedName>
</protein>
<dbReference type="SUPFAM" id="SSF69118">
    <property type="entry name" value="AhpD-like"/>
    <property type="match status" value="1"/>
</dbReference>
<dbReference type="NCBIfam" id="TIGR00778">
    <property type="entry name" value="ahpD_dom"/>
    <property type="match status" value="1"/>
</dbReference>
<dbReference type="AlphaFoldDB" id="A0A1L5PPN7"/>
<dbReference type="InterPro" id="IPR004675">
    <property type="entry name" value="AhpD_core"/>
</dbReference>
<dbReference type="Proteomes" id="UP000185146">
    <property type="component" value="Chromosome"/>
</dbReference>
<dbReference type="PANTHER" id="PTHR35446">
    <property type="entry name" value="SI:CH211-175M2.5"/>
    <property type="match status" value="1"/>
</dbReference>
<dbReference type="Gene3D" id="1.20.1290.10">
    <property type="entry name" value="AhpD-like"/>
    <property type="match status" value="1"/>
</dbReference>
<dbReference type="EMBL" id="CP018743">
    <property type="protein sequence ID" value="APO82142.1"/>
    <property type="molecule type" value="Genomic_DNA"/>
</dbReference>
<dbReference type="PANTHER" id="PTHR35446:SF3">
    <property type="entry name" value="CMD DOMAIN-CONTAINING PROTEIN"/>
    <property type="match status" value="1"/>
</dbReference>
<feature type="domain" description="Carboxymuconolactone decarboxylase-like" evidence="1">
    <location>
        <begin position="83"/>
        <end position="141"/>
    </location>
</feature>
<dbReference type="InterPro" id="IPR003779">
    <property type="entry name" value="CMD-like"/>
</dbReference>
<evidence type="ECO:0000313" key="3">
    <source>
        <dbReference type="Proteomes" id="UP000185146"/>
    </source>
</evidence>
<gene>
    <name evidence="2" type="ORF">BL240_12070</name>
</gene>
<dbReference type="GO" id="GO:0051920">
    <property type="term" value="F:peroxiredoxin activity"/>
    <property type="evidence" value="ECO:0007669"/>
    <property type="project" value="InterPro"/>
</dbReference>